<dbReference type="PANTHER" id="PTHR10030:SF37">
    <property type="entry name" value="ALPHA-L-FUCOSIDASE-RELATED"/>
    <property type="match status" value="1"/>
</dbReference>
<dbReference type="EC" id="3.2.1.51" evidence="3"/>
<dbReference type="Gene3D" id="3.20.20.80">
    <property type="entry name" value="Glycosidases"/>
    <property type="match status" value="1"/>
</dbReference>
<comment type="similarity">
    <text evidence="2">Belongs to the glycosyl hydrolase 29 family.</text>
</comment>
<evidence type="ECO:0000313" key="9">
    <source>
        <dbReference type="EMBL" id="GAA4237884.1"/>
    </source>
</evidence>
<evidence type="ECO:0000256" key="3">
    <source>
        <dbReference type="ARBA" id="ARBA00012662"/>
    </source>
</evidence>
<dbReference type="InterPro" id="IPR013780">
    <property type="entry name" value="Glyco_hydro_b"/>
</dbReference>
<keyword evidence="10" id="KW-1185">Reference proteome</keyword>
<evidence type="ECO:0000256" key="5">
    <source>
        <dbReference type="ARBA" id="ARBA00022801"/>
    </source>
</evidence>
<gene>
    <name evidence="9" type="ORF">GCM10022291_26200</name>
</gene>
<dbReference type="InterPro" id="IPR057739">
    <property type="entry name" value="Glyco_hydro_29_N"/>
</dbReference>
<reference evidence="10" key="1">
    <citation type="journal article" date="2019" name="Int. J. Syst. Evol. Microbiol.">
        <title>The Global Catalogue of Microorganisms (GCM) 10K type strain sequencing project: providing services to taxonomists for standard genome sequencing and annotation.</title>
        <authorList>
            <consortium name="The Broad Institute Genomics Platform"/>
            <consortium name="The Broad Institute Genome Sequencing Center for Infectious Disease"/>
            <person name="Wu L."/>
            <person name="Ma J."/>
        </authorList>
    </citation>
    <scope>NUCLEOTIDE SEQUENCE [LARGE SCALE GENOMIC DNA]</scope>
    <source>
        <strain evidence="10">JCM 17630</strain>
    </source>
</reference>
<comment type="function">
    <text evidence="1">Alpha-L-fucosidase is responsible for hydrolyzing the alpha-1,6-linked fucose joined to the reducing-end N-acetylglucosamine of the carbohydrate moieties of glycoproteins.</text>
</comment>
<evidence type="ECO:0000313" key="10">
    <source>
        <dbReference type="Proteomes" id="UP001501496"/>
    </source>
</evidence>
<feature type="domain" description="Alpha-L-fucosidase C-terminal" evidence="8">
    <location>
        <begin position="456"/>
        <end position="535"/>
    </location>
</feature>
<sequence length="537" mass="62392">MFLVSCFVFSAQEKIEIEKGDFQPSYKSLQNYQCPDWFRDAKFGIIAHYGPQCAPEYGDWYAKKMYEQYDKHLRAGKSYNYHFKNYGHPSEFGFKDVINTWKAEKWDPEALVKLYKKAGAKYFIAMANHHDNFDMYNSKYQEWNSVNMGPKKDLIAGWKKAAINHGLRFGVSNHSSHAWHWYQRAYAYDVDGPMKGVRYDGFATKKDGKGKWWEGYDPQELYPGNHFAPPAGFETKEEMDNWFKTNDSWFETIPPKDNGYALKWFLRCKDLVDKYKPDILYFDDYGLPLEQYGLSMASHFYNSNKKWHNGKLEGVINAKHMDSVKRKSVVLDIERKKSNLLDLVPWQTDDCIGDWHYRKNQNYKSVGYVIKNLVDIVSKNGNLLLSIPIKSDGSLDAYEIQFLKDLGHWFDVFGEAIYNTRPWHIYGEGKEEKNTTTTMAADGEIKQKKAKPLSVDDVRFTTKDGTLFAFVLGKPKGVINIKALGLKPELSSRIQSVKQVGVKQKVKWKQLDNMLVIEAPKYVVSEYTTAFKITFKD</sequence>
<dbReference type="Pfam" id="PF16757">
    <property type="entry name" value="Fucosidase_C"/>
    <property type="match status" value="1"/>
</dbReference>
<evidence type="ECO:0000256" key="4">
    <source>
        <dbReference type="ARBA" id="ARBA00022729"/>
    </source>
</evidence>
<dbReference type="InterPro" id="IPR031919">
    <property type="entry name" value="Fucosidase_C"/>
</dbReference>
<feature type="domain" description="Glycoside hydrolase family 29 N-terminal" evidence="7">
    <location>
        <begin position="12"/>
        <end position="415"/>
    </location>
</feature>
<proteinExistence type="inferred from homology"/>
<keyword evidence="4" id="KW-0732">Signal</keyword>
<dbReference type="Proteomes" id="UP001501496">
    <property type="component" value="Unassembled WGS sequence"/>
</dbReference>
<dbReference type="SUPFAM" id="SSF51445">
    <property type="entry name" value="(Trans)glycosidases"/>
    <property type="match status" value="1"/>
</dbReference>
<accession>A0ABP8CDK8</accession>
<dbReference type="InterPro" id="IPR017853">
    <property type="entry name" value="GH"/>
</dbReference>
<name>A0ABP8CDK8_9FLAO</name>
<comment type="caution">
    <text evidence="9">The sequence shown here is derived from an EMBL/GenBank/DDBJ whole genome shotgun (WGS) entry which is preliminary data.</text>
</comment>
<keyword evidence="6" id="KW-0326">Glycosidase</keyword>
<dbReference type="EMBL" id="BAABCA010000005">
    <property type="protein sequence ID" value="GAA4237884.1"/>
    <property type="molecule type" value="Genomic_DNA"/>
</dbReference>
<organism evidence="9 10">
    <name type="scientific">Postechiella marina</name>
    <dbReference type="NCBI Taxonomy" id="943941"/>
    <lineage>
        <taxon>Bacteria</taxon>
        <taxon>Pseudomonadati</taxon>
        <taxon>Bacteroidota</taxon>
        <taxon>Flavobacteriia</taxon>
        <taxon>Flavobacteriales</taxon>
        <taxon>Flavobacteriaceae</taxon>
        <taxon>Postechiella</taxon>
    </lineage>
</organism>
<evidence type="ECO:0000256" key="6">
    <source>
        <dbReference type="ARBA" id="ARBA00023295"/>
    </source>
</evidence>
<dbReference type="SMART" id="SM00812">
    <property type="entry name" value="Alpha_L_fucos"/>
    <property type="match status" value="1"/>
</dbReference>
<dbReference type="PANTHER" id="PTHR10030">
    <property type="entry name" value="ALPHA-L-FUCOSIDASE"/>
    <property type="match status" value="1"/>
</dbReference>
<evidence type="ECO:0000259" key="8">
    <source>
        <dbReference type="Pfam" id="PF16757"/>
    </source>
</evidence>
<dbReference type="Gene3D" id="2.60.40.1180">
    <property type="entry name" value="Golgi alpha-mannosidase II"/>
    <property type="match status" value="1"/>
</dbReference>
<keyword evidence="5" id="KW-0378">Hydrolase</keyword>
<evidence type="ECO:0000256" key="2">
    <source>
        <dbReference type="ARBA" id="ARBA00007951"/>
    </source>
</evidence>
<evidence type="ECO:0000259" key="7">
    <source>
        <dbReference type="Pfam" id="PF01120"/>
    </source>
</evidence>
<evidence type="ECO:0000256" key="1">
    <source>
        <dbReference type="ARBA" id="ARBA00004071"/>
    </source>
</evidence>
<dbReference type="InterPro" id="IPR000933">
    <property type="entry name" value="Glyco_hydro_29"/>
</dbReference>
<dbReference type="PIRSF" id="PIRSF001092">
    <property type="entry name" value="Alpha-L-fucosidase"/>
    <property type="match status" value="1"/>
</dbReference>
<protein>
    <recommendedName>
        <fullName evidence="3">alpha-L-fucosidase</fullName>
        <ecNumber evidence="3">3.2.1.51</ecNumber>
    </recommendedName>
</protein>
<dbReference type="InterPro" id="IPR016286">
    <property type="entry name" value="FUC_metazoa-typ"/>
</dbReference>
<dbReference type="Pfam" id="PF01120">
    <property type="entry name" value="Alpha_L_fucos"/>
    <property type="match status" value="1"/>
</dbReference>